<name>A0ABQ5HW28_9ASTR</name>
<protein>
    <submittedName>
        <fullName evidence="1">Uncharacterized protein</fullName>
    </submittedName>
</protein>
<gene>
    <name evidence="1" type="ORF">Tco_1080292</name>
</gene>
<sequence>MQPPGNHSPDLPLTVTPFPDGSATVVPDLTPYARSSTDVKYRLAEDSSTSTPSEFFKDQRSLHFSLCSVSATEEQGKTKEFQFSLAWLDNTKLNDVDLLLEAKQSLCF</sequence>
<evidence type="ECO:0000313" key="2">
    <source>
        <dbReference type="Proteomes" id="UP001151760"/>
    </source>
</evidence>
<accession>A0ABQ5HW28</accession>
<evidence type="ECO:0000313" key="1">
    <source>
        <dbReference type="EMBL" id="GJT91447.1"/>
    </source>
</evidence>
<organism evidence="1 2">
    <name type="scientific">Tanacetum coccineum</name>
    <dbReference type="NCBI Taxonomy" id="301880"/>
    <lineage>
        <taxon>Eukaryota</taxon>
        <taxon>Viridiplantae</taxon>
        <taxon>Streptophyta</taxon>
        <taxon>Embryophyta</taxon>
        <taxon>Tracheophyta</taxon>
        <taxon>Spermatophyta</taxon>
        <taxon>Magnoliopsida</taxon>
        <taxon>eudicotyledons</taxon>
        <taxon>Gunneridae</taxon>
        <taxon>Pentapetalae</taxon>
        <taxon>asterids</taxon>
        <taxon>campanulids</taxon>
        <taxon>Asterales</taxon>
        <taxon>Asteraceae</taxon>
        <taxon>Asteroideae</taxon>
        <taxon>Anthemideae</taxon>
        <taxon>Anthemidinae</taxon>
        <taxon>Tanacetum</taxon>
    </lineage>
</organism>
<reference evidence="1" key="2">
    <citation type="submission" date="2022-01" db="EMBL/GenBank/DDBJ databases">
        <authorList>
            <person name="Yamashiro T."/>
            <person name="Shiraishi A."/>
            <person name="Satake H."/>
            <person name="Nakayama K."/>
        </authorList>
    </citation>
    <scope>NUCLEOTIDE SEQUENCE</scope>
</reference>
<proteinExistence type="predicted"/>
<keyword evidence="2" id="KW-1185">Reference proteome</keyword>
<reference evidence="1" key="1">
    <citation type="journal article" date="2022" name="Int. J. Mol. Sci.">
        <title>Draft Genome of Tanacetum Coccineum: Genomic Comparison of Closely Related Tanacetum-Family Plants.</title>
        <authorList>
            <person name="Yamashiro T."/>
            <person name="Shiraishi A."/>
            <person name="Nakayama K."/>
            <person name="Satake H."/>
        </authorList>
    </citation>
    <scope>NUCLEOTIDE SEQUENCE</scope>
</reference>
<comment type="caution">
    <text evidence="1">The sequence shown here is derived from an EMBL/GenBank/DDBJ whole genome shotgun (WGS) entry which is preliminary data.</text>
</comment>
<dbReference type="Proteomes" id="UP001151760">
    <property type="component" value="Unassembled WGS sequence"/>
</dbReference>
<dbReference type="EMBL" id="BQNB010020020">
    <property type="protein sequence ID" value="GJT91447.1"/>
    <property type="molecule type" value="Genomic_DNA"/>
</dbReference>